<gene>
    <name evidence="1" type="ORF">GCM10023320_28060</name>
</gene>
<evidence type="ECO:0000313" key="1">
    <source>
        <dbReference type="EMBL" id="GAA5120578.1"/>
    </source>
</evidence>
<name>A0ABP9NHQ1_9PSEU</name>
<organism evidence="1 2">
    <name type="scientific">Pseudonocardia adelaidensis</name>
    <dbReference type="NCBI Taxonomy" id="648754"/>
    <lineage>
        <taxon>Bacteria</taxon>
        <taxon>Bacillati</taxon>
        <taxon>Actinomycetota</taxon>
        <taxon>Actinomycetes</taxon>
        <taxon>Pseudonocardiales</taxon>
        <taxon>Pseudonocardiaceae</taxon>
        <taxon>Pseudonocardia</taxon>
    </lineage>
</organism>
<accession>A0ABP9NHQ1</accession>
<comment type="caution">
    <text evidence="1">The sequence shown here is derived from an EMBL/GenBank/DDBJ whole genome shotgun (WGS) entry which is preliminary data.</text>
</comment>
<sequence>MDGDIPAQSDGSESGEERRMAEYVRRVVADAPPSTEVQRSKIAALFAPAVRELMREAREREGRS</sequence>
<reference evidence="2" key="1">
    <citation type="journal article" date="2019" name="Int. J. Syst. Evol. Microbiol.">
        <title>The Global Catalogue of Microorganisms (GCM) 10K type strain sequencing project: providing services to taxonomists for standard genome sequencing and annotation.</title>
        <authorList>
            <consortium name="The Broad Institute Genomics Platform"/>
            <consortium name="The Broad Institute Genome Sequencing Center for Infectious Disease"/>
            <person name="Wu L."/>
            <person name="Ma J."/>
        </authorList>
    </citation>
    <scope>NUCLEOTIDE SEQUENCE [LARGE SCALE GENOMIC DNA]</scope>
    <source>
        <strain evidence="2">JCM 18302</strain>
    </source>
</reference>
<evidence type="ECO:0000313" key="2">
    <source>
        <dbReference type="Proteomes" id="UP001500804"/>
    </source>
</evidence>
<keyword evidence="2" id="KW-1185">Reference proteome</keyword>
<dbReference type="Proteomes" id="UP001500804">
    <property type="component" value="Unassembled WGS sequence"/>
</dbReference>
<dbReference type="EMBL" id="BAABJO010000009">
    <property type="protein sequence ID" value="GAA5120578.1"/>
    <property type="molecule type" value="Genomic_DNA"/>
</dbReference>
<protein>
    <submittedName>
        <fullName evidence="1">Uncharacterized protein</fullName>
    </submittedName>
</protein>
<proteinExistence type="predicted"/>
<dbReference type="RefSeq" id="WP_345605451.1">
    <property type="nucleotide sequence ID" value="NZ_BAABJO010000009.1"/>
</dbReference>